<dbReference type="GO" id="GO:0000166">
    <property type="term" value="F:nucleotide binding"/>
    <property type="evidence" value="ECO:0007669"/>
    <property type="project" value="InterPro"/>
</dbReference>
<dbReference type="InterPro" id="IPR000683">
    <property type="entry name" value="Gfo/Idh/MocA-like_OxRdtase_N"/>
</dbReference>
<evidence type="ECO:0000259" key="5">
    <source>
        <dbReference type="Pfam" id="PF22725"/>
    </source>
</evidence>
<dbReference type="Pfam" id="PF22725">
    <property type="entry name" value="GFO_IDH_MocA_C3"/>
    <property type="match status" value="1"/>
</dbReference>
<dbReference type="PANTHER" id="PTHR46368">
    <property type="match status" value="1"/>
</dbReference>
<dbReference type="InterPro" id="IPR036291">
    <property type="entry name" value="NAD(P)-bd_dom_sf"/>
</dbReference>
<keyword evidence="3" id="KW-0732">Signal</keyword>
<dbReference type="InterPro" id="IPR055170">
    <property type="entry name" value="GFO_IDH_MocA-like_dom"/>
</dbReference>
<evidence type="ECO:0000256" key="1">
    <source>
        <dbReference type="ARBA" id="ARBA00010928"/>
    </source>
</evidence>
<evidence type="ECO:0008006" key="8">
    <source>
        <dbReference type="Google" id="ProtNLM"/>
    </source>
</evidence>
<evidence type="ECO:0000259" key="4">
    <source>
        <dbReference type="Pfam" id="PF01408"/>
    </source>
</evidence>
<dbReference type="Gene3D" id="3.40.50.720">
    <property type="entry name" value="NAD(P)-binding Rossmann-like Domain"/>
    <property type="match status" value="1"/>
</dbReference>
<dbReference type="SUPFAM" id="SSF51735">
    <property type="entry name" value="NAD(P)-binding Rossmann-fold domains"/>
    <property type="match status" value="1"/>
</dbReference>
<dbReference type="Pfam" id="PF01408">
    <property type="entry name" value="GFO_IDH_MocA"/>
    <property type="match status" value="1"/>
</dbReference>
<proteinExistence type="inferred from homology"/>
<feature type="domain" description="GFO/IDH/MocA-like oxidoreductase" evidence="5">
    <location>
        <begin position="128"/>
        <end position="250"/>
    </location>
</feature>
<dbReference type="SUPFAM" id="SSF55347">
    <property type="entry name" value="Glyceraldehyde-3-phosphate dehydrogenase-like, C-terminal domain"/>
    <property type="match status" value="1"/>
</dbReference>
<evidence type="ECO:0000313" key="6">
    <source>
        <dbReference type="EMBL" id="KAK1664161.1"/>
    </source>
</evidence>
<feature type="domain" description="Gfo/Idh/MocA-like oxidoreductase N-terminal" evidence="4">
    <location>
        <begin position="2"/>
        <end position="115"/>
    </location>
</feature>
<comment type="caution">
    <text evidence="6">The sequence shown here is derived from an EMBL/GenBank/DDBJ whole genome shotgun (WGS) entry which is preliminary data.</text>
</comment>
<sequence length="559" mass="61199">MGCASIARKLARAMLLVAPTAEVAAIASRSGDKARLFAADNGLPAGTRLHGSYEALLEDPDIDAIYLPLPTSLHLKWATAAAARGKHLLLEKPTALCAADLDLILAACEASRVQFMDCTMWMHNLRTAKMRQLVADQSTIGDVRIVNSIVSFRADEDFLQNDIRVKPDLDALGALGDIGWYCIRAILWAVDYELPKNVIAHRHPVKNQAGVLIACGASLYWEDGKVATFHCSFLTNLTMDMTVVGTNGTIHVTDLLIPYTEKSGPFSVDSNTDVNELATEWVPHPSKHVVTTDLPQEALMVQEFCRLVRNIRDASGKPEGKWMAITRKTQLVVDAVKTSIENGSLMLWLNCPMLQTVELTLAYCSKDRPKEIGFTQKGLVVLIQSSPIRVLMLNGANFFDEEGMKPLSSAPFLETLKLVDCKEITDTTNICRVLVPLCPNQGKPLLPLSPAIAFWLSSIQAEEKVAACSPCRAGAMEANKPSYYLFAAVFAALLLSSMAGAPRKFLNEDHAGSTMHQEDDDVLVVVHGGRILRQVKTNDYGSYDPTPTMAKPHFKDIPN</sequence>
<dbReference type="Gene3D" id="3.30.360.10">
    <property type="entry name" value="Dihydrodipicolinate Reductase, domain 2"/>
    <property type="match status" value="1"/>
</dbReference>
<accession>A0AAD8SV56</accession>
<dbReference type="EMBL" id="JAUUTY010000003">
    <property type="protein sequence ID" value="KAK1664161.1"/>
    <property type="molecule type" value="Genomic_DNA"/>
</dbReference>
<comment type="similarity">
    <text evidence="1">Belongs to the Gfo/Idh/MocA family.</text>
</comment>
<keyword evidence="7" id="KW-1185">Reference proteome</keyword>
<feature type="chain" id="PRO_5042110616" description="Gfo/Idh/MocA-like oxidoreductase N-terminal domain-containing protein" evidence="3">
    <location>
        <begin position="26"/>
        <end position="559"/>
    </location>
</feature>
<gene>
    <name evidence="6" type="ORF">QYE76_052320</name>
</gene>
<dbReference type="PANTHER" id="PTHR46368:SF10">
    <property type="entry name" value="GFO_IDH_MOCA-LIKE OXIDOREDUCTASE N-TERMINAL DOMAIN-CONTAINING PROTEIN"/>
    <property type="match status" value="1"/>
</dbReference>
<feature type="region of interest" description="Disordered" evidence="2">
    <location>
        <begin position="538"/>
        <end position="559"/>
    </location>
</feature>
<organism evidence="6 7">
    <name type="scientific">Lolium multiflorum</name>
    <name type="common">Italian ryegrass</name>
    <name type="synonym">Lolium perenne subsp. multiflorum</name>
    <dbReference type="NCBI Taxonomy" id="4521"/>
    <lineage>
        <taxon>Eukaryota</taxon>
        <taxon>Viridiplantae</taxon>
        <taxon>Streptophyta</taxon>
        <taxon>Embryophyta</taxon>
        <taxon>Tracheophyta</taxon>
        <taxon>Spermatophyta</taxon>
        <taxon>Magnoliopsida</taxon>
        <taxon>Liliopsida</taxon>
        <taxon>Poales</taxon>
        <taxon>Poaceae</taxon>
        <taxon>BOP clade</taxon>
        <taxon>Pooideae</taxon>
        <taxon>Poodae</taxon>
        <taxon>Poeae</taxon>
        <taxon>Poeae Chloroplast Group 2 (Poeae type)</taxon>
        <taxon>Loliodinae</taxon>
        <taxon>Loliinae</taxon>
        <taxon>Lolium</taxon>
    </lineage>
</organism>
<reference evidence="6" key="1">
    <citation type="submission" date="2023-07" db="EMBL/GenBank/DDBJ databases">
        <title>A chromosome-level genome assembly of Lolium multiflorum.</title>
        <authorList>
            <person name="Chen Y."/>
            <person name="Copetti D."/>
            <person name="Kolliker R."/>
            <person name="Studer B."/>
        </authorList>
    </citation>
    <scope>NUCLEOTIDE SEQUENCE</scope>
    <source>
        <strain evidence="6">02402/16</strain>
        <tissue evidence="6">Leaf</tissue>
    </source>
</reference>
<dbReference type="Proteomes" id="UP001231189">
    <property type="component" value="Unassembled WGS sequence"/>
</dbReference>
<evidence type="ECO:0000313" key="7">
    <source>
        <dbReference type="Proteomes" id="UP001231189"/>
    </source>
</evidence>
<evidence type="ECO:0000256" key="2">
    <source>
        <dbReference type="SAM" id="MobiDB-lite"/>
    </source>
</evidence>
<evidence type="ECO:0000256" key="3">
    <source>
        <dbReference type="SAM" id="SignalP"/>
    </source>
</evidence>
<protein>
    <recommendedName>
        <fullName evidence="8">Gfo/Idh/MocA-like oxidoreductase N-terminal domain-containing protein</fullName>
    </recommendedName>
</protein>
<name>A0AAD8SV56_LOLMU</name>
<dbReference type="AlphaFoldDB" id="A0AAD8SV56"/>
<feature type="signal peptide" evidence="3">
    <location>
        <begin position="1"/>
        <end position="25"/>
    </location>
</feature>